<evidence type="ECO:0000259" key="9">
    <source>
        <dbReference type="PROSITE" id="PS50928"/>
    </source>
</evidence>
<protein>
    <submittedName>
        <fullName evidence="10">ABC transporter permease</fullName>
    </submittedName>
</protein>
<accession>A0A9D1LUP3</accession>
<gene>
    <name evidence="10" type="ORF">IAB04_03430</name>
</gene>
<dbReference type="InterPro" id="IPR000515">
    <property type="entry name" value="MetI-like"/>
</dbReference>
<proteinExistence type="inferred from homology"/>
<keyword evidence="4" id="KW-1003">Cell membrane</keyword>
<feature type="transmembrane region" description="Helical" evidence="8">
    <location>
        <begin position="64"/>
        <end position="86"/>
    </location>
</feature>
<dbReference type="Proteomes" id="UP000824111">
    <property type="component" value="Unassembled WGS sequence"/>
</dbReference>
<reference evidence="10" key="2">
    <citation type="journal article" date="2021" name="PeerJ">
        <title>Extensive microbial diversity within the chicken gut microbiome revealed by metagenomics and culture.</title>
        <authorList>
            <person name="Gilroy R."/>
            <person name="Ravi A."/>
            <person name="Getino M."/>
            <person name="Pursley I."/>
            <person name="Horton D.L."/>
            <person name="Alikhan N.F."/>
            <person name="Baker D."/>
            <person name="Gharbi K."/>
            <person name="Hall N."/>
            <person name="Watson M."/>
            <person name="Adriaenssens E.M."/>
            <person name="Foster-Nyarko E."/>
            <person name="Jarju S."/>
            <person name="Secka A."/>
            <person name="Antonio M."/>
            <person name="Oren A."/>
            <person name="Chaudhuri R.R."/>
            <person name="La Ragione R."/>
            <person name="Hildebrand F."/>
            <person name="Pallen M.J."/>
        </authorList>
    </citation>
    <scope>NUCLEOTIDE SEQUENCE</scope>
    <source>
        <strain evidence="10">ChiSjej4B22-9803</strain>
    </source>
</reference>
<dbReference type="AlphaFoldDB" id="A0A9D1LUP3"/>
<evidence type="ECO:0000313" key="11">
    <source>
        <dbReference type="Proteomes" id="UP000824111"/>
    </source>
</evidence>
<feature type="transmembrane region" description="Helical" evidence="8">
    <location>
        <begin position="172"/>
        <end position="195"/>
    </location>
</feature>
<dbReference type="GO" id="GO:0005886">
    <property type="term" value="C:plasma membrane"/>
    <property type="evidence" value="ECO:0007669"/>
    <property type="project" value="UniProtKB-SubCell"/>
</dbReference>
<evidence type="ECO:0000256" key="6">
    <source>
        <dbReference type="ARBA" id="ARBA00022989"/>
    </source>
</evidence>
<keyword evidence="6 8" id="KW-1133">Transmembrane helix</keyword>
<dbReference type="EMBL" id="DVND01000093">
    <property type="protein sequence ID" value="HIU48391.1"/>
    <property type="molecule type" value="Genomic_DNA"/>
</dbReference>
<reference evidence="10" key="1">
    <citation type="submission" date="2020-10" db="EMBL/GenBank/DDBJ databases">
        <authorList>
            <person name="Gilroy R."/>
        </authorList>
    </citation>
    <scope>NUCLEOTIDE SEQUENCE</scope>
    <source>
        <strain evidence="10">ChiSjej4B22-9803</strain>
    </source>
</reference>
<comment type="subcellular location">
    <subcellularLocation>
        <location evidence="1 8">Cell membrane</location>
        <topology evidence="1 8">Multi-pass membrane protein</topology>
    </subcellularLocation>
</comment>
<feature type="domain" description="ABC transmembrane type-1" evidence="9">
    <location>
        <begin position="60"/>
        <end position="248"/>
    </location>
</feature>
<feature type="transmembrane region" description="Helical" evidence="8">
    <location>
        <begin position="230"/>
        <end position="252"/>
    </location>
</feature>
<dbReference type="Gene3D" id="1.10.3720.10">
    <property type="entry name" value="MetI-like"/>
    <property type="match status" value="1"/>
</dbReference>
<dbReference type="PANTHER" id="PTHR43848:SF2">
    <property type="entry name" value="PUTRESCINE TRANSPORT SYSTEM PERMEASE PROTEIN POTI"/>
    <property type="match status" value="1"/>
</dbReference>
<evidence type="ECO:0000256" key="5">
    <source>
        <dbReference type="ARBA" id="ARBA00022692"/>
    </source>
</evidence>
<dbReference type="GO" id="GO:0055085">
    <property type="term" value="P:transmembrane transport"/>
    <property type="evidence" value="ECO:0007669"/>
    <property type="project" value="InterPro"/>
</dbReference>
<evidence type="ECO:0000256" key="3">
    <source>
        <dbReference type="ARBA" id="ARBA00022448"/>
    </source>
</evidence>
<dbReference type="SUPFAM" id="SSF161098">
    <property type="entry name" value="MetI-like"/>
    <property type="match status" value="1"/>
</dbReference>
<keyword evidence="5 8" id="KW-0812">Transmembrane</keyword>
<dbReference type="CDD" id="cd06261">
    <property type="entry name" value="TM_PBP2"/>
    <property type="match status" value="1"/>
</dbReference>
<evidence type="ECO:0000256" key="2">
    <source>
        <dbReference type="ARBA" id="ARBA00007069"/>
    </source>
</evidence>
<name>A0A9D1LUP3_9FIRM</name>
<feature type="transmembrane region" description="Helical" evidence="8">
    <location>
        <begin position="128"/>
        <end position="151"/>
    </location>
</feature>
<feature type="transmembrane region" description="Helical" evidence="8">
    <location>
        <begin position="98"/>
        <end position="122"/>
    </location>
</feature>
<sequence>MKKWRPSSIYLAIVLVIMYLPVITVVVYSFNASKLTTVWGGFSLAWYEKLFQNRTLLETLKNSLILGVSSCGISAVIGTVGALGMARSNFKLKGLVENISIVPIMIPEIILGMAFLSVFSFLGLKFGMMTLIIGHCAFCVPYIFLMVKGALAGIDAALPDAARDLGASDLRSFWDITLPLIVPSILSGAFLAFAMSLDDVIISFFVTGAETNTLPVKIYSQLKMGVTPEVNALCTVMLVVTFAAVILFNLFAKKQR</sequence>
<feature type="transmembrane region" description="Helical" evidence="8">
    <location>
        <begin position="9"/>
        <end position="30"/>
    </location>
</feature>
<dbReference type="InterPro" id="IPR035906">
    <property type="entry name" value="MetI-like_sf"/>
</dbReference>
<keyword evidence="7 8" id="KW-0472">Membrane</keyword>
<evidence type="ECO:0000313" key="10">
    <source>
        <dbReference type="EMBL" id="HIU48391.1"/>
    </source>
</evidence>
<dbReference type="Pfam" id="PF00528">
    <property type="entry name" value="BPD_transp_1"/>
    <property type="match status" value="1"/>
</dbReference>
<evidence type="ECO:0000256" key="7">
    <source>
        <dbReference type="ARBA" id="ARBA00023136"/>
    </source>
</evidence>
<evidence type="ECO:0000256" key="1">
    <source>
        <dbReference type="ARBA" id="ARBA00004651"/>
    </source>
</evidence>
<dbReference type="PANTHER" id="PTHR43848">
    <property type="entry name" value="PUTRESCINE TRANSPORT SYSTEM PERMEASE PROTEIN POTI"/>
    <property type="match status" value="1"/>
</dbReference>
<evidence type="ECO:0000256" key="8">
    <source>
        <dbReference type="RuleBase" id="RU363032"/>
    </source>
</evidence>
<comment type="similarity">
    <text evidence="2">Belongs to the binding-protein-dependent transport system permease family. CysTW subfamily.</text>
</comment>
<keyword evidence="3 8" id="KW-0813">Transport</keyword>
<dbReference type="InterPro" id="IPR051789">
    <property type="entry name" value="Bact_Polyamine_Transport"/>
</dbReference>
<evidence type="ECO:0000256" key="4">
    <source>
        <dbReference type="ARBA" id="ARBA00022475"/>
    </source>
</evidence>
<dbReference type="PROSITE" id="PS50928">
    <property type="entry name" value="ABC_TM1"/>
    <property type="match status" value="1"/>
</dbReference>
<organism evidence="10 11">
    <name type="scientific">Candidatus Avimonoglobus intestinipullorum</name>
    <dbReference type="NCBI Taxonomy" id="2840699"/>
    <lineage>
        <taxon>Bacteria</taxon>
        <taxon>Bacillati</taxon>
        <taxon>Bacillota</taxon>
        <taxon>Clostridia</taxon>
        <taxon>Eubacteriales</taxon>
        <taxon>Candidatus Avimonoglobus</taxon>
    </lineage>
</organism>
<comment type="caution">
    <text evidence="10">The sequence shown here is derived from an EMBL/GenBank/DDBJ whole genome shotgun (WGS) entry which is preliminary data.</text>
</comment>